<dbReference type="Proteomes" id="UP000623129">
    <property type="component" value="Unassembled WGS sequence"/>
</dbReference>
<sequence length="223" mass="24980">MTGRLRVGGVLGGGDGDLLLSLGLRILRWREKEGRRQRRSREREREREKRGVGKERDLPTERDANNFKALKESHGKGLDDEVIWDIAVKGEDKRGRLYGFGIRSRKSRATRELEAMEASVSPTKSTATSAKKKQKVFTAEEVEALLKDTLAVAEKGFAEKIAEQEKRHNAEREANKEETLYRKKCLDALSKRTGFQPPKFPEGTSNVEAPGGSKGNQEGGEET</sequence>
<accession>A0A833R7C6</accession>
<reference evidence="2" key="1">
    <citation type="submission" date="2020-01" db="EMBL/GenBank/DDBJ databases">
        <title>Genome sequence of Kobresia littledalei, the first chromosome-level genome in the family Cyperaceae.</title>
        <authorList>
            <person name="Qu G."/>
        </authorList>
    </citation>
    <scope>NUCLEOTIDE SEQUENCE</scope>
    <source>
        <strain evidence="2">C.B.Clarke</strain>
        <tissue evidence="2">Leaf</tissue>
    </source>
</reference>
<feature type="compositionally biased region" description="Gly residues" evidence="1">
    <location>
        <begin position="212"/>
        <end position="223"/>
    </location>
</feature>
<evidence type="ECO:0000313" key="2">
    <source>
        <dbReference type="EMBL" id="KAF3331146.1"/>
    </source>
</evidence>
<evidence type="ECO:0000256" key="1">
    <source>
        <dbReference type="SAM" id="MobiDB-lite"/>
    </source>
</evidence>
<feature type="region of interest" description="Disordered" evidence="1">
    <location>
        <begin position="32"/>
        <end position="69"/>
    </location>
</feature>
<dbReference type="AlphaFoldDB" id="A0A833R7C6"/>
<comment type="caution">
    <text evidence="2">The sequence shown here is derived from an EMBL/GenBank/DDBJ whole genome shotgun (WGS) entry which is preliminary data.</text>
</comment>
<dbReference type="EMBL" id="SWLB01000013">
    <property type="protein sequence ID" value="KAF3331146.1"/>
    <property type="molecule type" value="Genomic_DNA"/>
</dbReference>
<proteinExistence type="predicted"/>
<dbReference type="OrthoDB" id="914169at2759"/>
<gene>
    <name evidence="2" type="ORF">FCM35_KLT04500</name>
</gene>
<name>A0A833R7C6_9POAL</name>
<evidence type="ECO:0000313" key="3">
    <source>
        <dbReference type="Proteomes" id="UP000623129"/>
    </source>
</evidence>
<keyword evidence="3" id="KW-1185">Reference proteome</keyword>
<feature type="region of interest" description="Disordered" evidence="1">
    <location>
        <begin position="192"/>
        <end position="223"/>
    </location>
</feature>
<protein>
    <submittedName>
        <fullName evidence="2">Uncharacterized protein</fullName>
    </submittedName>
</protein>
<feature type="compositionally biased region" description="Basic and acidic residues" evidence="1">
    <location>
        <begin position="41"/>
        <end position="69"/>
    </location>
</feature>
<organism evidence="2 3">
    <name type="scientific">Carex littledalei</name>
    <dbReference type="NCBI Taxonomy" id="544730"/>
    <lineage>
        <taxon>Eukaryota</taxon>
        <taxon>Viridiplantae</taxon>
        <taxon>Streptophyta</taxon>
        <taxon>Embryophyta</taxon>
        <taxon>Tracheophyta</taxon>
        <taxon>Spermatophyta</taxon>
        <taxon>Magnoliopsida</taxon>
        <taxon>Liliopsida</taxon>
        <taxon>Poales</taxon>
        <taxon>Cyperaceae</taxon>
        <taxon>Cyperoideae</taxon>
        <taxon>Cariceae</taxon>
        <taxon>Carex</taxon>
        <taxon>Carex subgen. Euthyceras</taxon>
    </lineage>
</organism>